<organism evidence="2 3">
    <name type="scientific">Christiangramia gaetbulicola</name>
    <dbReference type="NCBI Taxonomy" id="703340"/>
    <lineage>
        <taxon>Bacteria</taxon>
        <taxon>Pseudomonadati</taxon>
        <taxon>Bacteroidota</taxon>
        <taxon>Flavobacteriia</taxon>
        <taxon>Flavobacteriales</taxon>
        <taxon>Flavobacteriaceae</taxon>
        <taxon>Christiangramia</taxon>
    </lineage>
</organism>
<dbReference type="InterPro" id="IPR036046">
    <property type="entry name" value="Acylphosphatase-like_dom_sf"/>
</dbReference>
<dbReference type="PROSITE" id="PS50925">
    <property type="entry name" value="BLUF"/>
    <property type="match status" value="1"/>
</dbReference>
<dbReference type="GO" id="GO:0071949">
    <property type="term" value="F:FAD binding"/>
    <property type="evidence" value="ECO:0007669"/>
    <property type="project" value="InterPro"/>
</dbReference>
<protein>
    <submittedName>
        <fullName evidence="2">FAD-dependent sensor of blue light</fullName>
    </submittedName>
</protein>
<comment type="caution">
    <text evidence="2">The sequence shown here is derived from an EMBL/GenBank/DDBJ whole genome shotgun (WGS) entry which is preliminary data.</text>
</comment>
<accession>A0A2T6AF40</accession>
<proteinExistence type="predicted"/>
<gene>
    <name evidence="2" type="ORF">C8P64_2825</name>
</gene>
<evidence type="ECO:0000259" key="1">
    <source>
        <dbReference type="PROSITE" id="PS50925"/>
    </source>
</evidence>
<dbReference type="InterPro" id="IPR007024">
    <property type="entry name" value="BLUF_domain"/>
</dbReference>
<feature type="domain" description="BLUF" evidence="1">
    <location>
        <begin position="1"/>
        <end position="92"/>
    </location>
</feature>
<keyword evidence="3" id="KW-1185">Reference proteome</keyword>
<reference evidence="2 3" key="1">
    <citation type="submission" date="2018-04" db="EMBL/GenBank/DDBJ databases">
        <title>Genomic Encyclopedia of Archaeal and Bacterial Type Strains, Phase II (KMG-II): from individual species to whole genera.</title>
        <authorList>
            <person name="Goeker M."/>
        </authorList>
    </citation>
    <scope>NUCLEOTIDE SEQUENCE [LARGE SCALE GENOMIC DNA]</scope>
    <source>
        <strain evidence="2 3">DSM 23082</strain>
    </source>
</reference>
<sequence length="138" mass="16023">MKYISYISQQSHILKDADLETLLSNCRKNNTANNITGMLISHLGLFIQYIEGDPAQIDLLFQKIKKDPRHHTVIELSSGLISERQFSKWSMAFKKVNEKQAEEILGYEVLEQKKVFAEEHEKENHYALELLNSFVNNL</sequence>
<dbReference type="Proteomes" id="UP000244174">
    <property type="component" value="Unassembled WGS sequence"/>
</dbReference>
<dbReference type="EMBL" id="QBKQ01000003">
    <property type="protein sequence ID" value="PTX42396.1"/>
    <property type="molecule type" value="Genomic_DNA"/>
</dbReference>
<evidence type="ECO:0000313" key="2">
    <source>
        <dbReference type="EMBL" id="PTX42396.1"/>
    </source>
</evidence>
<dbReference type="Pfam" id="PF04940">
    <property type="entry name" value="BLUF"/>
    <property type="match status" value="1"/>
</dbReference>
<dbReference type="AlphaFoldDB" id="A0A2T6AF40"/>
<dbReference type="SMART" id="SM01034">
    <property type="entry name" value="BLUF"/>
    <property type="match status" value="1"/>
</dbReference>
<dbReference type="GO" id="GO:0009882">
    <property type="term" value="F:blue light photoreceptor activity"/>
    <property type="evidence" value="ECO:0007669"/>
    <property type="project" value="InterPro"/>
</dbReference>
<evidence type="ECO:0000313" key="3">
    <source>
        <dbReference type="Proteomes" id="UP000244174"/>
    </source>
</evidence>
<name>A0A2T6AF40_9FLAO</name>
<dbReference type="Gene3D" id="3.30.70.100">
    <property type="match status" value="1"/>
</dbReference>
<dbReference type="SUPFAM" id="SSF54975">
    <property type="entry name" value="Acylphosphatase/BLUF domain-like"/>
    <property type="match status" value="1"/>
</dbReference>